<dbReference type="Gene3D" id="3.30.428.10">
    <property type="entry name" value="HIT-like"/>
    <property type="match status" value="1"/>
</dbReference>
<evidence type="ECO:0000313" key="2">
    <source>
        <dbReference type="Proteomes" id="UP001589709"/>
    </source>
</evidence>
<dbReference type="GO" id="GO:0008168">
    <property type="term" value="F:methyltransferase activity"/>
    <property type="evidence" value="ECO:0007669"/>
    <property type="project" value="UniProtKB-KW"/>
</dbReference>
<dbReference type="RefSeq" id="WP_381350125.1">
    <property type="nucleotide sequence ID" value="NZ_JBHMCY010000087.1"/>
</dbReference>
<keyword evidence="1" id="KW-0808">Transferase</keyword>
<reference evidence="1 2" key="1">
    <citation type="submission" date="2024-09" db="EMBL/GenBank/DDBJ databases">
        <authorList>
            <person name="Sun Q."/>
            <person name="Mori K."/>
        </authorList>
    </citation>
    <scope>NUCLEOTIDE SEQUENCE [LARGE SCALE GENOMIC DNA]</scope>
    <source>
        <strain evidence="1 2">JCM 6917</strain>
    </source>
</reference>
<name>A0ABV5N9Q7_9ACTN</name>
<dbReference type="InterPro" id="IPR036265">
    <property type="entry name" value="HIT-like_sf"/>
</dbReference>
<protein>
    <submittedName>
        <fullName evidence="1">HIT family protein</fullName>
        <ecNumber evidence="1">2.1.1.-</ecNumber>
    </submittedName>
</protein>
<dbReference type="EMBL" id="JBHMCY010000087">
    <property type="protein sequence ID" value="MFB9467023.1"/>
    <property type="molecule type" value="Genomic_DNA"/>
</dbReference>
<accession>A0ABV5N9Q7</accession>
<dbReference type="EC" id="2.1.1.-" evidence="1"/>
<proteinExistence type="predicted"/>
<comment type="caution">
    <text evidence="1">The sequence shown here is derived from an EMBL/GenBank/DDBJ whole genome shotgun (WGS) entry which is preliminary data.</text>
</comment>
<organism evidence="1 2">
    <name type="scientific">Streptomyces cinereospinus</name>
    <dbReference type="NCBI Taxonomy" id="285561"/>
    <lineage>
        <taxon>Bacteria</taxon>
        <taxon>Bacillati</taxon>
        <taxon>Actinomycetota</taxon>
        <taxon>Actinomycetes</taxon>
        <taxon>Kitasatosporales</taxon>
        <taxon>Streptomycetaceae</taxon>
        <taxon>Streptomyces</taxon>
    </lineage>
</organism>
<keyword evidence="1" id="KW-0489">Methyltransferase</keyword>
<dbReference type="Proteomes" id="UP001589709">
    <property type="component" value="Unassembled WGS sequence"/>
</dbReference>
<gene>
    <name evidence="1" type="ORF">ACFF45_31125</name>
</gene>
<sequence>MEQNCLICGLDESEESDVVFRDDLWAAEIVPSYDVPGWFFLRARRHAERITGLDEAELETFGRRARDLVAAVTQATGAEATYILMFGESFPHFHALIAARTADVPADRRAGDILKLRTERADLDGARALVPAVRDAYARLASQALVPSQSLPVAGG</sequence>
<evidence type="ECO:0000313" key="1">
    <source>
        <dbReference type="EMBL" id="MFB9467023.1"/>
    </source>
</evidence>
<dbReference type="GO" id="GO:0032259">
    <property type="term" value="P:methylation"/>
    <property type="evidence" value="ECO:0007669"/>
    <property type="project" value="UniProtKB-KW"/>
</dbReference>
<dbReference type="SUPFAM" id="SSF54197">
    <property type="entry name" value="HIT-like"/>
    <property type="match status" value="1"/>
</dbReference>
<keyword evidence="2" id="KW-1185">Reference proteome</keyword>